<name>A0A348HEF3_9GAMM</name>
<evidence type="ECO:0000256" key="3">
    <source>
        <dbReference type="ARBA" id="ARBA00023125"/>
    </source>
</evidence>
<dbReference type="KEGG" id="zpl:ZBT109_1245"/>
<dbReference type="GO" id="GO:0003677">
    <property type="term" value="F:DNA binding"/>
    <property type="evidence" value="ECO:0007669"/>
    <property type="project" value="UniProtKB-UniRule"/>
</dbReference>
<evidence type="ECO:0000256" key="5">
    <source>
        <dbReference type="PROSITE-ProRule" id="PRU01248"/>
    </source>
</evidence>
<dbReference type="Proteomes" id="UP000267342">
    <property type="component" value="Chromosome"/>
</dbReference>
<keyword evidence="3 5" id="KW-0238">DNA-binding</keyword>
<dbReference type="AlphaFoldDB" id="A0A348HEF3"/>
<keyword evidence="2" id="KW-0229">DNA integration</keyword>
<dbReference type="Pfam" id="PF00589">
    <property type="entry name" value="Phage_integrase"/>
    <property type="match status" value="1"/>
</dbReference>
<dbReference type="PANTHER" id="PTHR30349">
    <property type="entry name" value="PHAGE INTEGRASE-RELATED"/>
    <property type="match status" value="1"/>
</dbReference>
<evidence type="ECO:0000259" key="6">
    <source>
        <dbReference type="PROSITE" id="PS51898"/>
    </source>
</evidence>
<keyword evidence="9" id="KW-1185">Reference proteome</keyword>
<evidence type="ECO:0000259" key="7">
    <source>
        <dbReference type="PROSITE" id="PS51900"/>
    </source>
</evidence>
<gene>
    <name evidence="8" type="ORF">ZBT109_1245</name>
</gene>
<dbReference type="GO" id="GO:0006310">
    <property type="term" value="P:DNA recombination"/>
    <property type="evidence" value="ECO:0007669"/>
    <property type="project" value="UniProtKB-KW"/>
</dbReference>
<dbReference type="STRING" id="1123510.GCA_000620025_01351"/>
<accession>A0A348HEF3</accession>
<dbReference type="PROSITE" id="PS51898">
    <property type="entry name" value="TYR_RECOMBINASE"/>
    <property type="match status" value="1"/>
</dbReference>
<keyword evidence="4" id="KW-0233">DNA recombination</keyword>
<evidence type="ECO:0000256" key="1">
    <source>
        <dbReference type="ARBA" id="ARBA00008857"/>
    </source>
</evidence>
<dbReference type="Gene3D" id="1.10.443.10">
    <property type="entry name" value="Intergrase catalytic core"/>
    <property type="match status" value="1"/>
</dbReference>
<evidence type="ECO:0000313" key="8">
    <source>
        <dbReference type="EMBL" id="BBG30005.1"/>
    </source>
</evidence>
<dbReference type="GO" id="GO:0015074">
    <property type="term" value="P:DNA integration"/>
    <property type="evidence" value="ECO:0007669"/>
    <property type="project" value="UniProtKB-KW"/>
</dbReference>
<comment type="similarity">
    <text evidence="1">Belongs to the 'phage' integrase family.</text>
</comment>
<feature type="domain" description="Core-binding (CB)" evidence="7">
    <location>
        <begin position="66"/>
        <end position="145"/>
    </location>
</feature>
<dbReference type="PANTHER" id="PTHR30349:SF64">
    <property type="entry name" value="PROPHAGE INTEGRASE INTD-RELATED"/>
    <property type="match status" value="1"/>
</dbReference>
<dbReference type="CDD" id="cd00796">
    <property type="entry name" value="INT_Rci_Hp1_C"/>
    <property type="match status" value="1"/>
</dbReference>
<dbReference type="PROSITE" id="PS51900">
    <property type="entry name" value="CB"/>
    <property type="match status" value="1"/>
</dbReference>
<organism evidence="8 9">
    <name type="scientific">Zymobacter palmae</name>
    <dbReference type="NCBI Taxonomy" id="33074"/>
    <lineage>
        <taxon>Bacteria</taxon>
        <taxon>Pseudomonadati</taxon>
        <taxon>Pseudomonadota</taxon>
        <taxon>Gammaproteobacteria</taxon>
        <taxon>Oceanospirillales</taxon>
        <taxon>Halomonadaceae</taxon>
        <taxon>Zymobacter group</taxon>
        <taxon>Zymobacter</taxon>
    </lineage>
</organism>
<dbReference type="InterPro" id="IPR002104">
    <property type="entry name" value="Integrase_catalytic"/>
</dbReference>
<evidence type="ECO:0000313" key="9">
    <source>
        <dbReference type="Proteomes" id="UP000267342"/>
    </source>
</evidence>
<feature type="domain" description="Tyr recombinase" evidence="6">
    <location>
        <begin position="166"/>
        <end position="345"/>
    </location>
</feature>
<reference evidence="8 9" key="1">
    <citation type="submission" date="2018-09" db="EMBL/GenBank/DDBJ databases">
        <title>Zymobacter palmae IAM14233 (=T109) whole genome analysis.</title>
        <authorList>
            <person name="Yanase H."/>
        </authorList>
    </citation>
    <scope>NUCLEOTIDE SEQUENCE [LARGE SCALE GENOMIC DNA]</scope>
    <source>
        <strain evidence="8 9">IAM14233</strain>
    </source>
</reference>
<proteinExistence type="inferred from homology"/>
<evidence type="ECO:0000256" key="2">
    <source>
        <dbReference type="ARBA" id="ARBA00022908"/>
    </source>
</evidence>
<dbReference type="Gene3D" id="1.10.150.130">
    <property type="match status" value="1"/>
</dbReference>
<sequence>MRITGRAGMPYKRKGSPYWWVNLKGPNGQRIRQSTGTANKQEAEAIEGRLKAELWQQQTWGKAPEYTFEEVMTEYLKAKKGSKSFHNIQTSIEILRHYFGGVIINTVKKEYVRSAIQRMQRERGYTAASLSTRMSYFKAAIAYCRKELDWNISDPSEGISLPKRGQRVRWLTREEADRLISVANGMKCHDLLSSFIVLALNTGMRKNEMLKLQWRSINFEERIVTLLADENKSGRTRSVPLNDAAIQVLEKRRAFAVEHGLKLRWVFAKEDGERWAYPDPSFRKACRLAGIEDFRVHDLRHTCASWMVSHGVPLADVKEVLGHFSVTMTERYAHLAPHRAMQAVSVLS</sequence>
<dbReference type="SUPFAM" id="SSF56349">
    <property type="entry name" value="DNA breaking-rejoining enzymes"/>
    <property type="match status" value="1"/>
</dbReference>
<dbReference type="EMBL" id="AP018933">
    <property type="protein sequence ID" value="BBG30005.1"/>
    <property type="molecule type" value="Genomic_DNA"/>
</dbReference>
<dbReference type="InterPro" id="IPR013762">
    <property type="entry name" value="Integrase-like_cat_sf"/>
</dbReference>
<dbReference type="InterPro" id="IPR011010">
    <property type="entry name" value="DNA_brk_join_enz"/>
</dbReference>
<evidence type="ECO:0000256" key="4">
    <source>
        <dbReference type="ARBA" id="ARBA00023172"/>
    </source>
</evidence>
<dbReference type="InterPro" id="IPR010998">
    <property type="entry name" value="Integrase_recombinase_N"/>
</dbReference>
<protein>
    <submittedName>
        <fullName evidence="8">Integrase</fullName>
    </submittedName>
</protein>
<dbReference type="InterPro" id="IPR050090">
    <property type="entry name" value="Tyrosine_recombinase_XerCD"/>
</dbReference>
<dbReference type="InterPro" id="IPR044068">
    <property type="entry name" value="CB"/>
</dbReference>